<evidence type="ECO:0000256" key="4">
    <source>
        <dbReference type="SAM" id="SignalP"/>
    </source>
</evidence>
<dbReference type="InterPro" id="IPR016071">
    <property type="entry name" value="Staphylococal_nuclease_OB-fold"/>
</dbReference>
<evidence type="ECO:0000313" key="7">
    <source>
        <dbReference type="Proteomes" id="UP000772186"/>
    </source>
</evidence>
<dbReference type="AlphaFoldDB" id="A0A953T6L0"/>
<feature type="signal peptide" evidence="4">
    <location>
        <begin position="1"/>
        <end position="23"/>
    </location>
</feature>
<comment type="caution">
    <text evidence="6">The sequence shown here is derived from an EMBL/GenBank/DDBJ whole genome shotgun (WGS) entry which is preliminary data.</text>
</comment>
<dbReference type="PANTHER" id="PTHR12302">
    <property type="entry name" value="EBNA2 BINDING PROTEIN P100"/>
    <property type="match status" value="1"/>
</dbReference>
<evidence type="ECO:0000256" key="2">
    <source>
        <dbReference type="ARBA" id="ARBA00022759"/>
    </source>
</evidence>
<evidence type="ECO:0000256" key="1">
    <source>
        <dbReference type="ARBA" id="ARBA00022722"/>
    </source>
</evidence>
<keyword evidence="3" id="KW-0378">Hydrolase</keyword>
<dbReference type="PROSITE" id="PS50830">
    <property type="entry name" value="TNASE_3"/>
    <property type="match status" value="1"/>
</dbReference>
<gene>
    <name evidence="6" type="ORF">LAD73_00930</name>
</gene>
<dbReference type="EMBL" id="JAIQBY010000004">
    <property type="protein sequence ID" value="MBZ4195286.1"/>
    <property type="molecule type" value="Genomic_DNA"/>
</dbReference>
<feature type="chain" id="PRO_5036772515" evidence="4">
    <location>
        <begin position="24"/>
        <end position="219"/>
    </location>
</feature>
<keyword evidence="4" id="KW-0732">Signal</keyword>
<dbReference type="Pfam" id="PF00565">
    <property type="entry name" value="SNase"/>
    <property type="match status" value="1"/>
</dbReference>
<evidence type="ECO:0000259" key="5">
    <source>
        <dbReference type="PROSITE" id="PS50830"/>
    </source>
</evidence>
<dbReference type="SMART" id="SM00318">
    <property type="entry name" value="SNc"/>
    <property type="match status" value="1"/>
</dbReference>
<keyword evidence="1" id="KW-0540">Nuclease</keyword>
<name>A0A953T6L0_9MOLU</name>
<dbReference type="InterPro" id="IPR035437">
    <property type="entry name" value="SNase_OB-fold_sf"/>
</dbReference>
<proteinExistence type="predicted"/>
<feature type="domain" description="TNase-like" evidence="5">
    <location>
        <begin position="67"/>
        <end position="211"/>
    </location>
</feature>
<evidence type="ECO:0000256" key="3">
    <source>
        <dbReference type="ARBA" id="ARBA00022801"/>
    </source>
</evidence>
<dbReference type="Proteomes" id="UP000772186">
    <property type="component" value="Unassembled WGS sequence"/>
</dbReference>
<dbReference type="SUPFAM" id="SSF50199">
    <property type="entry name" value="Staphylococcal nuclease"/>
    <property type="match status" value="1"/>
</dbReference>
<dbReference type="RefSeq" id="WP_223644438.1">
    <property type="nucleotide sequence ID" value="NZ_JAIQBY010000004.1"/>
</dbReference>
<keyword evidence="7" id="KW-1185">Reference proteome</keyword>
<accession>A0A953T6L0</accession>
<dbReference type="GO" id="GO:0004519">
    <property type="term" value="F:endonuclease activity"/>
    <property type="evidence" value="ECO:0007669"/>
    <property type="project" value="UniProtKB-KW"/>
</dbReference>
<dbReference type="Gene3D" id="2.40.50.90">
    <property type="match status" value="1"/>
</dbReference>
<dbReference type="PANTHER" id="PTHR12302:SF3">
    <property type="entry name" value="SERINE_THREONINE-PROTEIN KINASE 31"/>
    <property type="match status" value="1"/>
</dbReference>
<keyword evidence="2" id="KW-0255">Endonuclease</keyword>
<organism evidence="6 7">
    <name type="scientific">Mycoplasma tauri</name>
    <dbReference type="NCBI Taxonomy" id="547987"/>
    <lineage>
        <taxon>Bacteria</taxon>
        <taxon>Bacillati</taxon>
        <taxon>Mycoplasmatota</taxon>
        <taxon>Mollicutes</taxon>
        <taxon>Mycoplasmataceae</taxon>
        <taxon>Mycoplasma</taxon>
    </lineage>
</organism>
<evidence type="ECO:0000313" key="6">
    <source>
        <dbReference type="EMBL" id="MBZ4195286.1"/>
    </source>
</evidence>
<protein>
    <submittedName>
        <fullName evidence="6">Thermonuclease family protein</fullName>
    </submittedName>
</protein>
<dbReference type="GO" id="GO:0016787">
    <property type="term" value="F:hydrolase activity"/>
    <property type="evidence" value="ECO:0007669"/>
    <property type="project" value="UniProtKB-KW"/>
</dbReference>
<reference evidence="6 7" key="1">
    <citation type="submission" date="2021-09" db="EMBL/GenBank/DDBJ databases">
        <title>WGS of Mycoplasma sp. Zaradi2 strains.</title>
        <authorList>
            <person name="Spergser J."/>
        </authorList>
    </citation>
    <scope>NUCLEOTIDE SEQUENCE [LARGE SCALE GENOMIC DNA]</scope>
    <source>
        <strain evidence="6 7">1331</strain>
    </source>
</reference>
<sequence length="219" mass="26239">MKLKYIIASPILLLPIISNSCHSSSESEKITNNKNTLDTNKNTYYYPLSSETESYLNFKKIASNVYIPDGDTIYFYEHDERVGLRFFGIDTPETKKDNKKNQKLAKRENHFAQKAKNFLEQTLHNKTLYYEYIKRDRYNRKIGILYYETEDKVKVDVSKELLKNGLARVHYINIDRDDIFTVKEERQVKYFKEIKKIEKEAKNKKLNIWAYPKQEVFYR</sequence>